<evidence type="ECO:0000313" key="9">
    <source>
        <dbReference type="EMBL" id="ARK32918.1"/>
    </source>
</evidence>
<dbReference type="InterPro" id="IPR010969">
    <property type="entry name" value="Cys_dSase-rel_unknwn_funct"/>
</dbReference>
<dbReference type="RefSeq" id="WP_066160887.1">
    <property type="nucleotide sequence ID" value="NZ_CP020814.1"/>
</dbReference>
<feature type="domain" description="Aminotransferase class V" evidence="8">
    <location>
        <begin position="2"/>
        <end position="371"/>
    </location>
</feature>
<dbReference type="CDD" id="cd06453">
    <property type="entry name" value="SufS_like"/>
    <property type="match status" value="1"/>
</dbReference>
<evidence type="ECO:0000256" key="3">
    <source>
        <dbReference type="ARBA" id="ARBA00012239"/>
    </source>
</evidence>
<evidence type="ECO:0000313" key="10">
    <source>
        <dbReference type="Proteomes" id="UP000193006"/>
    </source>
</evidence>
<dbReference type="InterPro" id="IPR015424">
    <property type="entry name" value="PyrdxlP-dep_Trfase"/>
</dbReference>
<comment type="similarity">
    <text evidence="2">Belongs to the class-V pyridoxal-phosphate-dependent aminotransferase family. Csd subfamily.</text>
</comment>
<dbReference type="InterPro" id="IPR020578">
    <property type="entry name" value="Aminotrans_V_PyrdxlP_BS"/>
</dbReference>
<dbReference type="InterPro" id="IPR015422">
    <property type="entry name" value="PyrdxlP-dep_Trfase_small"/>
</dbReference>
<dbReference type="Gene3D" id="3.40.640.10">
    <property type="entry name" value="Type I PLP-dependent aspartate aminotransferase-like (Major domain)"/>
    <property type="match status" value="1"/>
</dbReference>
<evidence type="ECO:0000256" key="6">
    <source>
        <dbReference type="ARBA" id="ARBA00050776"/>
    </source>
</evidence>
<sequence length="387" mass="42204">MIYFDHAASSYPKPKKVAEAMYKAVTEYSANPGRGGHRLAERAKGEIEQARKKVASFFGAPSSKHVWFYQNASMALNQALLGFPFQEGDHVVATQFEHNSVIRPLEKLVKEKQISVTYVEPNEEGIIPVSAIEEAVTEKTVMFALSHASNVTGAIIPVREISELTTKKGIVLLLDASQTAGTIVIDIEKDGIDLLAFAGHKSLLGPQGTGVLISKRDYRLSPLIVGGTGSNSELLEQPDAWPDRYEAGTLNTPGIVGLHAGVVEVERLGIEQIYLHEKELLEHFIAEAKKLSSIKLYGPKDVGQKVAVCSFSINGVSSHELAMILDEHYEIAVRAGMHCAPKAHQSMQTSEDGLVRVSFGPYNTIEEVEVLIKALTEISEAFLNGEE</sequence>
<dbReference type="InterPro" id="IPR016454">
    <property type="entry name" value="Cysteine_dSase"/>
</dbReference>
<dbReference type="GO" id="GO:0006534">
    <property type="term" value="P:cysteine metabolic process"/>
    <property type="evidence" value="ECO:0007669"/>
    <property type="project" value="InterPro"/>
</dbReference>
<dbReference type="AlphaFoldDB" id="A0A1X9MHJ5"/>
<dbReference type="KEGG" id="bkw:BkAM31D_25330"/>
<comment type="catalytic activity">
    <reaction evidence="6">
        <text>(sulfur carrier)-H + L-cysteine = (sulfur carrier)-SH + L-alanine</text>
        <dbReference type="Rhea" id="RHEA:43892"/>
        <dbReference type="Rhea" id="RHEA-COMP:14737"/>
        <dbReference type="Rhea" id="RHEA-COMP:14739"/>
        <dbReference type="ChEBI" id="CHEBI:29917"/>
        <dbReference type="ChEBI" id="CHEBI:35235"/>
        <dbReference type="ChEBI" id="CHEBI:57972"/>
        <dbReference type="ChEBI" id="CHEBI:64428"/>
        <dbReference type="EC" id="2.8.1.7"/>
    </reaction>
</comment>
<dbReference type="SUPFAM" id="SSF53383">
    <property type="entry name" value="PLP-dependent transferases"/>
    <property type="match status" value="1"/>
</dbReference>
<dbReference type="STRING" id="199441.BkAM31D_25330"/>
<dbReference type="InterPro" id="IPR015421">
    <property type="entry name" value="PyrdxlP-dep_Trfase_major"/>
</dbReference>
<dbReference type="EMBL" id="CP020814">
    <property type="protein sequence ID" value="ARK32918.1"/>
    <property type="molecule type" value="Genomic_DNA"/>
</dbReference>
<dbReference type="PIRSF" id="PIRSF005572">
    <property type="entry name" value="NifS"/>
    <property type="match status" value="1"/>
</dbReference>
<keyword evidence="4 9" id="KW-0808">Transferase</keyword>
<dbReference type="GO" id="GO:0031071">
    <property type="term" value="F:cysteine desulfurase activity"/>
    <property type="evidence" value="ECO:0007669"/>
    <property type="project" value="UniProtKB-EC"/>
</dbReference>
<evidence type="ECO:0000256" key="4">
    <source>
        <dbReference type="ARBA" id="ARBA00022679"/>
    </source>
</evidence>
<dbReference type="Gene3D" id="3.90.1150.10">
    <property type="entry name" value="Aspartate Aminotransferase, domain 1"/>
    <property type="match status" value="1"/>
</dbReference>
<evidence type="ECO:0000256" key="2">
    <source>
        <dbReference type="ARBA" id="ARBA00010447"/>
    </source>
</evidence>
<keyword evidence="5" id="KW-0663">Pyridoxal phosphate</keyword>
<dbReference type="NCBIfam" id="TIGR01977">
    <property type="entry name" value="am_tr_V_EF2568"/>
    <property type="match status" value="1"/>
</dbReference>
<reference evidence="9 10" key="1">
    <citation type="submission" date="2017-04" db="EMBL/GenBank/DDBJ databases">
        <title>Bacillus krulwichiae AM31D Genome sequencing and assembly.</title>
        <authorList>
            <person name="Krulwich T.A."/>
            <person name="Anastor L."/>
            <person name="Ehrlich R."/>
            <person name="Ehrlich G.D."/>
            <person name="Janto B."/>
        </authorList>
    </citation>
    <scope>NUCLEOTIDE SEQUENCE [LARGE SCALE GENOMIC DNA]</scope>
    <source>
        <strain evidence="9 10">AM31D</strain>
    </source>
</reference>
<accession>A0A1X9MHJ5</accession>
<evidence type="ECO:0000259" key="8">
    <source>
        <dbReference type="Pfam" id="PF00266"/>
    </source>
</evidence>
<dbReference type="Proteomes" id="UP000193006">
    <property type="component" value="Chromosome"/>
</dbReference>
<protein>
    <recommendedName>
        <fullName evidence="3">cysteine desulfurase</fullName>
        <ecNumber evidence="3">2.8.1.7</ecNumber>
    </recommendedName>
</protein>
<dbReference type="EC" id="2.8.1.7" evidence="3"/>
<gene>
    <name evidence="9" type="primary">csd_2</name>
    <name evidence="9" type="ORF">BkAM31D_25330</name>
</gene>
<evidence type="ECO:0000256" key="1">
    <source>
        <dbReference type="ARBA" id="ARBA00001933"/>
    </source>
</evidence>
<dbReference type="PANTHER" id="PTHR43586">
    <property type="entry name" value="CYSTEINE DESULFURASE"/>
    <property type="match status" value="1"/>
</dbReference>
<dbReference type="GO" id="GO:0030170">
    <property type="term" value="F:pyridoxal phosphate binding"/>
    <property type="evidence" value="ECO:0007669"/>
    <property type="project" value="InterPro"/>
</dbReference>
<dbReference type="PANTHER" id="PTHR43586:SF4">
    <property type="entry name" value="ISOPENICILLIN N EPIMERASE"/>
    <property type="match status" value="1"/>
</dbReference>
<evidence type="ECO:0000256" key="7">
    <source>
        <dbReference type="RuleBase" id="RU004504"/>
    </source>
</evidence>
<dbReference type="PROSITE" id="PS00595">
    <property type="entry name" value="AA_TRANSFER_CLASS_5"/>
    <property type="match status" value="1"/>
</dbReference>
<keyword evidence="10" id="KW-1185">Reference proteome</keyword>
<dbReference type="Pfam" id="PF00266">
    <property type="entry name" value="Aminotran_5"/>
    <property type="match status" value="1"/>
</dbReference>
<dbReference type="InterPro" id="IPR010970">
    <property type="entry name" value="Cys_dSase_SufS"/>
</dbReference>
<organism evidence="9 10">
    <name type="scientific">Halalkalibacter krulwichiae</name>
    <dbReference type="NCBI Taxonomy" id="199441"/>
    <lineage>
        <taxon>Bacteria</taxon>
        <taxon>Bacillati</taxon>
        <taxon>Bacillota</taxon>
        <taxon>Bacilli</taxon>
        <taxon>Bacillales</taxon>
        <taxon>Bacillaceae</taxon>
        <taxon>Halalkalibacter</taxon>
    </lineage>
</organism>
<name>A0A1X9MHJ5_9BACI</name>
<evidence type="ECO:0000256" key="5">
    <source>
        <dbReference type="ARBA" id="ARBA00022898"/>
    </source>
</evidence>
<comment type="cofactor">
    <cofactor evidence="1 7">
        <name>pyridoxal 5'-phosphate</name>
        <dbReference type="ChEBI" id="CHEBI:597326"/>
    </cofactor>
</comment>
<dbReference type="InterPro" id="IPR000192">
    <property type="entry name" value="Aminotrans_V_dom"/>
</dbReference>
<proteinExistence type="inferred from homology"/>